<dbReference type="OMA" id="PWEDSIF"/>
<reference evidence="14" key="2">
    <citation type="submission" date="2025-08" db="UniProtKB">
        <authorList>
            <consortium name="Ensembl"/>
        </authorList>
    </citation>
    <scope>IDENTIFICATION</scope>
</reference>
<reference evidence="15" key="1">
    <citation type="submission" date="2011-12" db="EMBL/GenBank/DDBJ databases">
        <title>The Draft Genome of Lepisosteus oculatus.</title>
        <authorList>
            <consortium name="The Broad Institute Genome Assembly &amp; Analysis Group"/>
            <consortium name="Computational R&amp;D Group"/>
            <consortium name="and Sequencing Platform"/>
            <person name="Di Palma F."/>
            <person name="Alfoldi J."/>
            <person name="Johnson J."/>
            <person name="Berlin A."/>
            <person name="Gnerre S."/>
            <person name="Jaffe D."/>
            <person name="MacCallum I."/>
            <person name="Young S."/>
            <person name="Walker B.J."/>
            <person name="Lander E.S."/>
            <person name="Lindblad-Toh K."/>
        </authorList>
    </citation>
    <scope>NUCLEOTIDE SEQUENCE [LARGE SCALE GENOMIC DNA]</scope>
</reference>
<keyword evidence="4 12" id="KW-1133">Transmembrane helix</keyword>
<dbReference type="GO" id="GO:0004930">
    <property type="term" value="F:G protein-coupled receptor activity"/>
    <property type="evidence" value="ECO:0007669"/>
    <property type="project" value="UniProtKB-KW"/>
</dbReference>
<evidence type="ECO:0000256" key="3">
    <source>
        <dbReference type="ARBA" id="ARBA00022692"/>
    </source>
</evidence>
<dbReference type="InterPro" id="IPR000276">
    <property type="entry name" value="GPCR_Rhodpsn"/>
</dbReference>
<keyword evidence="10 11" id="KW-0807">Transducer</keyword>
<feature type="transmembrane region" description="Helical" evidence="12">
    <location>
        <begin position="144"/>
        <end position="164"/>
    </location>
</feature>
<evidence type="ECO:0000313" key="14">
    <source>
        <dbReference type="Ensembl" id="ENSLOCP00000021969.1"/>
    </source>
</evidence>
<evidence type="ECO:0000256" key="10">
    <source>
        <dbReference type="ARBA" id="ARBA00023224"/>
    </source>
</evidence>
<keyword evidence="5 11" id="KW-0297">G-protein coupled receptor</keyword>
<dbReference type="SUPFAM" id="SSF81321">
    <property type="entry name" value="Family A G protein-coupled receptor-like"/>
    <property type="match status" value="1"/>
</dbReference>
<keyword evidence="6 12" id="KW-0472">Membrane</keyword>
<comment type="similarity">
    <text evidence="11">Belongs to the G-protein coupled receptor 1 family.</text>
</comment>
<dbReference type="GeneTree" id="ENSGT00940000164014"/>
<feature type="transmembrane region" description="Helical" evidence="12">
    <location>
        <begin position="170"/>
        <end position="192"/>
    </location>
</feature>
<dbReference type="HOGENOM" id="CLU_009579_23_0_1"/>
<keyword evidence="7" id="KW-1015">Disulfide bond</keyword>
<dbReference type="PROSITE" id="PS50262">
    <property type="entry name" value="G_PROTEIN_RECEP_F1_2"/>
    <property type="match status" value="1"/>
</dbReference>
<dbReference type="GO" id="GO:0005886">
    <property type="term" value="C:plasma membrane"/>
    <property type="evidence" value="ECO:0007669"/>
    <property type="project" value="UniProtKB-SubCell"/>
</dbReference>
<dbReference type="InterPro" id="IPR017452">
    <property type="entry name" value="GPCR_Rhodpsn_7TM"/>
</dbReference>
<organism evidence="14 15">
    <name type="scientific">Lepisosteus oculatus</name>
    <name type="common">Spotted gar</name>
    <dbReference type="NCBI Taxonomy" id="7918"/>
    <lineage>
        <taxon>Eukaryota</taxon>
        <taxon>Metazoa</taxon>
        <taxon>Chordata</taxon>
        <taxon>Craniata</taxon>
        <taxon>Vertebrata</taxon>
        <taxon>Euteleostomi</taxon>
        <taxon>Actinopterygii</taxon>
        <taxon>Neopterygii</taxon>
        <taxon>Holostei</taxon>
        <taxon>Semionotiformes</taxon>
        <taxon>Lepisosteidae</taxon>
        <taxon>Lepisosteus</taxon>
    </lineage>
</organism>
<dbReference type="PANTHER" id="PTHR24234">
    <property type="entry name" value="LYSOPHOSPHATIDIC ACID RECEPTOR 5/SPHINGOSYLPHOSPHORYLCHOLINE RECEPTOR"/>
    <property type="match status" value="1"/>
</dbReference>
<evidence type="ECO:0000256" key="9">
    <source>
        <dbReference type="ARBA" id="ARBA00023180"/>
    </source>
</evidence>
<keyword evidence="8 11" id="KW-0675">Receptor</keyword>
<evidence type="ECO:0000313" key="15">
    <source>
        <dbReference type="Proteomes" id="UP000018468"/>
    </source>
</evidence>
<feature type="transmembrane region" description="Helical" evidence="12">
    <location>
        <begin position="68"/>
        <end position="87"/>
    </location>
</feature>
<keyword evidence="2" id="KW-1003">Cell membrane</keyword>
<dbReference type="PANTHER" id="PTHR24234:SF8">
    <property type="entry name" value="G-PROTEIN COUPLED RECEPTOR 4-LIKE"/>
    <property type="match status" value="1"/>
</dbReference>
<evidence type="ECO:0000256" key="12">
    <source>
        <dbReference type="SAM" id="Phobius"/>
    </source>
</evidence>
<dbReference type="InParanoid" id="W5NMW0"/>
<dbReference type="PRINTS" id="PR00237">
    <property type="entry name" value="GPCRRHODOPSN"/>
</dbReference>
<evidence type="ECO:0000256" key="4">
    <source>
        <dbReference type="ARBA" id="ARBA00022989"/>
    </source>
</evidence>
<sequence>QHSILKMDSLNFSNTTEGNSTDDNKLLKMKTFHLVIYSCFFVVVLPINFLALYGLFRLIKTDFPLPVYIINLLLSDVTRIAILPLFIDSTSNDYECPSHCGAGIMTYTLCVVAGVGFLLCISVERYVALAHPLWYRYHRSPKSAVLISLSVWVLGIAFMVGELIGSTIAYWLFLVVIFPLPLLVLVLSCAGIRRAVGRAVSVPEEEKTRIRRLMILLLGIFTGMYGPIFFCYSYFSAAAGEDAAYSNVLEVCLLTAWAIMNLSPLVDPILYIFLRRDVRDALGCLSLCLRPADCRRPPPARQGAG</sequence>
<evidence type="ECO:0000256" key="8">
    <source>
        <dbReference type="ARBA" id="ARBA00023170"/>
    </source>
</evidence>
<evidence type="ECO:0000256" key="2">
    <source>
        <dbReference type="ARBA" id="ARBA00022475"/>
    </source>
</evidence>
<name>W5NMW0_LEPOC</name>
<evidence type="ECO:0000256" key="7">
    <source>
        <dbReference type="ARBA" id="ARBA00023157"/>
    </source>
</evidence>
<comment type="subcellular location">
    <subcellularLocation>
        <location evidence="1">Cell membrane</location>
        <topology evidence="1">Multi-pass membrane protein</topology>
    </subcellularLocation>
</comment>
<feature type="transmembrane region" description="Helical" evidence="12">
    <location>
        <begin position="213"/>
        <end position="235"/>
    </location>
</feature>
<keyword evidence="3 11" id="KW-0812">Transmembrane</keyword>
<evidence type="ECO:0000256" key="6">
    <source>
        <dbReference type="ARBA" id="ARBA00023136"/>
    </source>
</evidence>
<feature type="transmembrane region" description="Helical" evidence="12">
    <location>
        <begin position="102"/>
        <end position="123"/>
    </location>
</feature>
<evidence type="ECO:0000256" key="5">
    <source>
        <dbReference type="ARBA" id="ARBA00023040"/>
    </source>
</evidence>
<dbReference type="PROSITE" id="PS00237">
    <property type="entry name" value="G_PROTEIN_RECEP_F1_1"/>
    <property type="match status" value="1"/>
</dbReference>
<dbReference type="Ensembl" id="ENSLOCT00000022008.1">
    <property type="protein sequence ID" value="ENSLOCP00000021969.1"/>
    <property type="gene ID" value="ENSLOCG00000017866.1"/>
</dbReference>
<accession>W5NMW0</accession>
<proteinExistence type="inferred from homology"/>
<evidence type="ECO:0000259" key="13">
    <source>
        <dbReference type="PROSITE" id="PS50262"/>
    </source>
</evidence>
<dbReference type="Gene3D" id="1.20.1070.10">
    <property type="entry name" value="Rhodopsin 7-helix transmembrane proteins"/>
    <property type="match status" value="2"/>
</dbReference>
<dbReference type="eggNOG" id="ENOG502SPVS">
    <property type="taxonomic scope" value="Eukaryota"/>
</dbReference>
<feature type="transmembrane region" description="Helical" evidence="12">
    <location>
        <begin position="255"/>
        <end position="274"/>
    </location>
</feature>
<dbReference type="Pfam" id="PF00001">
    <property type="entry name" value="7tm_1"/>
    <property type="match status" value="1"/>
</dbReference>
<keyword evidence="9" id="KW-0325">Glycoprotein</keyword>
<feature type="transmembrane region" description="Helical" evidence="12">
    <location>
        <begin position="34"/>
        <end position="56"/>
    </location>
</feature>
<evidence type="ECO:0000256" key="1">
    <source>
        <dbReference type="ARBA" id="ARBA00004651"/>
    </source>
</evidence>
<reference evidence="14" key="3">
    <citation type="submission" date="2025-09" db="UniProtKB">
        <authorList>
            <consortium name="Ensembl"/>
        </authorList>
    </citation>
    <scope>IDENTIFICATION</scope>
</reference>
<dbReference type="Proteomes" id="UP000018468">
    <property type="component" value="Unassembled WGS sequence"/>
</dbReference>
<evidence type="ECO:0000256" key="11">
    <source>
        <dbReference type="RuleBase" id="RU000688"/>
    </source>
</evidence>
<protein>
    <submittedName>
        <fullName evidence="14">Ovarian cancer G-protein coupled receptor 1-like</fullName>
    </submittedName>
</protein>
<dbReference type="Bgee" id="ENSLOCG00000017866">
    <property type="expression patterns" value="Expressed in testis and 5 other cell types or tissues"/>
</dbReference>
<keyword evidence="15" id="KW-1185">Reference proteome</keyword>
<feature type="domain" description="G-protein coupled receptors family 1 profile" evidence="13">
    <location>
        <begin position="47"/>
        <end position="271"/>
    </location>
</feature>
<dbReference type="AlphaFoldDB" id="W5NMW0"/>